<comment type="caution">
    <text evidence="3">The sequence shown here is derived from an EMBL/GenBank/DDBJ whole genome shotgun (WGS) entry which is preliminary data.</text>
</comment>
<dbReference type="RefSeq" id="WP_108386856.1">
    <property type="nucleotide sequence ID" value="NZ_QBUD01000007.1"/>
</dbReference>
<proteinExistence type="predicted"/>
<feature type="chain" id="PRO_5015470136" evidence="1">
    <location>
        <begin position="21"/>
        <end position="129"/>
    </location>
</feature>
<feature type="domain" description="DUF2147" evidence="2">
    <location>
        <begin position="25"/>
        <end position="126"/>
    </location>
</feature>
<evidence type="ECO:0000313" key="4">
    <source>
        <dbReference type="Proteomes" id="UP000244523"/>
    </source>
</evidence>
<name>A0A2T6KER0_9RHOB</name>
<reference evidence="3 4" key="1">
    <citation type="submission" date="2018-04" db="EMBL/GenBank/DDBJ databases">
        <title>Genomic Encyclopedia of Archaeal and Bacterial Type Strains, Phase II (KMG-II): from individual species to whole genera.</title>
        <authorList>
            <person name="Goeker M."/>
        </authorList>
    </citation>
    <scope>NUCLEOTIDE SEQUENCE [LARGE SCALE GENOMIC DNA]</scope>
    <source>
        <strain evidence="3 4">DSM 29955</strain>
    </source>
</reference>
<evidence type="ECO:0000313" key="3">
    <source>
        <dbReference type="EMBL" id="PUB13622.1"/>
    </source>
</evidence>
<dbReference type="EMBL" id="QBUD01000007">
    <property type="protein sequence ID" value="PUB13622.1"/>
    <property type="molecule type" value="Genomic_DNA"/>
</dbReference>
<dbReference type="PANTHER" id="PTHR36919:SF2">
    <property type="entry name" value="BLL6627 PROTEIN"/>
    <property type="match status" value="1"/>
</dbReference>
<dbReference type="Gene3D" id="2.40.128.520">
    <property type="match status" value="1"/>
</dbReference>
<gene>
    <name evidence="3" type="ORF">C8N45_10782</name>
</gene>
<protein>
    <submittedName>
        <fullName evidence="3">Uncharacterized protein (DUF2147 family)</fullName>
    </submittedName>
</protein>
<dbReference type="Pfam" id="PF09917">
    <property type="entry name" value="DUF2147"/>
    <property type="match status" value="1"/>
</dbReference>
<dbReference type="Proteomes" id="UP000244523">
    <property type="component" value="Unassembled WGS sequence"/>
</dbReference>
<accession>A0A2T6KER0</accession>
<dbReference type="InterPro" id="IPR019223">
    <property type="entry name" value="DUF2147"/>
</dbReference>
<keyword evidence="4" id="KW-1185">Reference proteome</keyword>
<dbReference type="OrthoDB" id="9811671at2"/>
<feature type="signal peptide" evidence="1">
    <location>
        <begin position="1"/>
        <end position="20"/>
    </location>
</feature>
<organism evidence="3 4">
    <name type="scientific">Yoonia sediminilitoris</name>
    <dbReference type="NCBI Taxonomy" id="1286148"/>
    <lineage>
        <taxon>Bacteria</taxon>
        <taxon>Pseudomonadati</taxon>
        <taxon>Pseudomonadota</taxon>
        <taxon>Alphaproteobacteria</taxon>
        <taxon>Rhodobacterales</taxon>
        <taxon>Paracoccaceae</taxon>
        <taxon>Yoonia</taxon>
    </lineage>
</organism>
<sequence length="129" mass="13499">MKKRMMTAIAAICLAGAANADPLEGIWQTAKDDNGNFGFVQVAPCGAALCGRLIKSFDTDANEIPSDFTGQSIISETVPEGGGAYSGKIFSPDRGKTYSSSLELNGDQLAVSGCVFGICRSSGVWLRVQ</sequence>
<dbReference type="PANTHER" id="PTHR36919">
    <property type="entry name" value="BLR1215 PROTEIN"/>
    <property type="match status" value="1"/>
</dbReference>
<dbReference type="AlphaFoldDB" id="A0A2T6KER0"/>
<evidence type="ECO:0000256" key="1">
    <source>
        <dbReference type="SAM" id="SignalP"/>
    </source>
</evidence>
<evidence type="ECO:0000259" key="2">
    <source>
        <dbReference type="Pfam" id="PF09917"/>
    </source>
</evidence>
<keyword evidence="1" id="KW-0732">Signal</keyword>